<dbReference type="Proteomes" id="UP000694388">
    <property type="component" value="Unplaced"/>
</dbReference>
<evidence type="ECO:0000313" key="2">
    <source>
        <dbReference type="Ensembl" id="ENSEBUP00000000601.1"/>
    </source>
</evidence>
<organism evidence="2 3">
    <name type="scientific">Eptatretus burgeri</name>
    <name type="common">Inshore hagfish</name>
    <dbReference type="NCBI Taxonomy" id="7764"/>
    <lineage>
        <taxon>Eukaryota</taxon>
        <taxon>Metazoa</taxon>
        <taxon>Chordata</taxon>
        <taxon>Craniata</taxon>
        <taxon>Vertebrata</taxon>
        <taxon>Cyclostomata</taxon>
        <taxon>Myxini</taxon>
        <taxon>Myxiniformes</taxon>
        <taxon>Myxinidae</taxon>
        <taxon>Eptatretinae</taxon>
        <taxon>Eptatretus</taxon>
    </lineage>
</organism>
<keyword evidence="1" id="KW-0472">Membrane</keyword>
<evidence type="ECO:0000256" key="1">
    <source>
        <dbReference type="SAM" id="Phobius"/>
    </source>
</evidence>
<keyword evidence="1" id="KW-1133">Transmembrane helix</keyword>
<feature type="transmembrane region" description="Helical" evidence="1">
    <location>
        <begin position="37"/>
        <end position="58"/>
    </location>
</feature>
<dbReference type="AlphaFoldDB" id="A0A8C4PW15"/>
<accession>A0A8C4PW15</accession>
<protein>
    <recommendedName>
        <fullName evidence="4">Scavenger receptor class A member 3</fullName>
    </recommendedName>
</protein>
<keyword evidence="3" id="KW-1185">Reference proteome</keyword>
<name>A0A8C4PW15_EPTBU</name>
<reference evidence="2" key="2">
    <citation type="submission" date="2025-09" db="UniProtKB">
        <authorList>
            <consortium name="Ensembl"/>
        </authorList>
    </citation>
    <scope>IDENTIFICATION</scope>
</reference>
<proteinExistence type="predicted"/>
<keyword evidence="1" id="KW-0812">Transmembrane</keyword>
<reference evidence="2" key="1">
    <citation type="submission" date="2025-08" db="UniProtKB">
        <authorList>
            <consortium name="Ensembl"/>
        </authorList>
    </citation>
    <scope>IDENTIFICATION</scope>
</reference>
<sequence>MVEAQEMQPIDGVMSGVQLVTDCPRCQARWRLKVAVAVLYALCFILLFSLVVLGCVAWKQLEEASSEMQELFVEHGDINGTAAQAMLGGPPWKTTWMENAHLKQDLAWTKTSLVEQANALQVLEFVIEHLEWAQSEAGEIWMKVHDGLLRNVLLLESMHRDALEYNSAVIQGSLLSLDNAKSFDAILSTLNEHSVQVDNVTFTVSIHKDNMEDLMEHMEFVRNRTHDYFDTINGTLDLQNLEV</sequence>
<evidence type="ECO:0008006" key="4">
    <source>
        <dbReference type="Google" id="ProtNLM"/>
    </source>
</evidence>
<evidence type="ECO:0000313" key="3">
    <source>
        <dbReference type="Proteomes" id="UP000694388"/>
    </source>
</evidence>
<dbReference type="Ensembl" id="ENSEBUT00000000903.1">
    <property type="protein sequence ID" value="ENSEBUP00000000601.1"/>
    <property type="gene ID" value="ENSEBUG00000000706.1"/>
</dbReference>